<dbReference type="PROSITE" id="PS00198">
    <property type="entry name" value="4FE4S_FER_1"/>
    <property type="match status" value="2"/>
</dbReference>
<dbReference type="EMBL" id="CP003989">
    <property type="protein sequence ID" value="AGA32637.1"/>
    <property type="molecule type" value="Genomic_DNA"/>
</dbReference>
<feature type="domain" description="4Fe-4S ferredoxin-type" evidence="5">
    <location>
        <begin position="271"/>
        <end position="301"/>
    </location>
</feature>
<dbReference type="PROSITE" id="PS51379">
    <property type="entry name" value="4FE4S_FER_2"/>
    <property type="match status" value="3"/>
</dbReference>
<keyword evidence="2" id="KW-0479">Metal-binding</keyword>
<dbReference type="Pfam" id="PF00037">
    <property type="entry name" value="Fer4"/>
    <property type="match status" value="1"/>
</dbReference>
<dbReference type="Proteomes" id="UP000010809">
    <property type="component" value="Chromosome"/>
</dbReference>
<evidence type="ECO:0000256" key="3">
    <source>
        <dbReference type="ARBA" id="ARBA00023004"/>
    </source>
</evidence>
<gene>
    <name evidence="6" type="ordered locus">TVNIR_0950</name>
</gene>
<evidence type="ECO:0000256" key="2">
    <source>
        <dbReference type="ARBA" id="ARBA00022723"/>
    </source>
</evidence>
<keyword evidence="1" id="KW-0004">4Fe-4S</keyword>
<dbReference type="eggNOG" id="COG0437">
    <property type="taxonomic scope" value="Bacteria"/>
</dbReference>
<dbReference type="InterPro" id="IPR017900">
    <property type="entry name" value="4Fe4S_Fe_S_CS"/>
</dbReference>
<name>L0DUF6_THIND</name>
<dbReference type="GO" id="GO:0051539">
    <property type="term" value="F:4 iron, 4 sulfur cluster binding"/>
    <property type="evidence" value="ECO:0007669"/>
    <property type="project" value="UniProtKB-KW"/>
</dbReference>
<dbReference type="RefSeq" id="WP_015257778.1">
    <property type="nucleotide sequence ID" value="NC_019902.2"/>
</dbReference>
<dbReference type="KEGG" id="tni:TVNIR_0950"/>
<evidence type="ECO:0000256" key="1">
    <source>
        <dbReference type="ARBA" id="ARBA00022485"/>
    </source>
</evidence>
<dbReference type="PATRIC" id="fig|1255043.3.peg.956"/>
<accession>L0DUF6</accession>
<dbReference type="InterPro" id="IPR017896">
    <property type="entry name" value="4Fe4S_Fe-S-bd"/>
</dbReference>
<dbReference type="OrthoDB" id="6117400at2"/>
<dbReference type="PANTHER" id="PTHR43687:SF1">
    <property type="entry name" value="FERREDOXIN III"/>
    <property type="match status" value="1"/>
</dbReference>
<organism evidence="6 7">
    <name type="scientific">Thioalkalivibrio nitratireducens (strain DSM 14787 / UNIQEM 213 / ALEN2)</name>
    <dbReference type="NCBI Taxonomy" id="1255043"/>
    <lineage>
        <taxon>Bacteria</taxon>
        <taxon>Pseudomonadati</taxon>
        <taxon>Pseudomonadota</taxon>
        <taxon>Gammaproteobacteria</taxon>
        <taxon>Chromatiales</taxon>
        <taxon>Ectothiorhodospiraceae</taxon>
        <taxon>Thioalkalivibrio</taxon>
    </lineage>
</organism>
<dbReference type="SUPFAM" id="SSF54862">
    <property type="entry name" value="4Fe-4S ferredoxins"/>
    <property type="match status" value="2"/>
</dbReference>
<dbReference type="PANTHER" id="PTHR43687">
    <property type="entry name" value="ADENYLYLSULFATE REDUCTASE, BETA SUBUNIT"/>
    <property type="match status" value="1"/>
</dbReference>
<evidence type="ECO:0000313" key="6">
    <source>
        <dbReference type="EMBL" id="AGA32637.1"/>
    </source>
</evidence>
<protein>
    <submittedName>
        <fullName evidence="6">Ferredoxin</fullName>
    </submittedName>
</protein>
<dbReference type="Pfam" id="PF12838">
    <property type="entry name" value="Fer4_7"/>
    <property type="match status" value="1"/>
</dbReference>
<reference evidence="6" key="1">
    <citation type="submission" date="2015-12" db="EMBL/GenBank/DDBJ databases">
        <authorList>
            <person name="Tikhonova T.V."/>
            <person name="Pavlov A.R."/>
            <person name="Beletsky A.V."/>
            <person name="Mardanov A.V."/>
            <person name="Sorokin D.Y."/>
            <person name="Ravin N.V."/>
            <person name="Popov V.O."/>
        </authorList>
    </citation>
    <scope>NUCLEOTIDE SEQUENCE</scope>
    <source>
        <strain evidence="6">DSM 14787</strain>
    </source>
</reference>
<keyword evidence="3" id="KW-0408">Iron</keyword>
<dbReference type="eggNOG" id="COG1145">
    <property type="taxonomic scope" value="Bacteria"/>
</dbReference>
<dbReference type="AlphaFoldDB" id="L0DUF6"/>
<dbReference type="HOGENOM" id="CLU_048087_1_0_6"/>
<feature type="domain" description="4Fe-4S ferredoxin-type" evidence="5">
    <location>
        <begin position="52"/>
        <end position="81"/>
    </location>
</feature>
<keyword evidence="4" id="KW-0411">Iron-sulfur</keyword>
<feature type="domain" description="4Fe-4S ferredoxin-type" evidence="5">
    <location>
        <begin position="305"/>
        <end position="334"/>
    </location>
</feature>
<evidence type="ECO:0000259" key="5">
    <source>
        <dbReference type="PROSITE" id="PS51379"/>
    </source>
</evidence>
<dbReference type="Gene3D" id="3.30.70.20">
    <property type="match status" value="2"/>
</dbReference>
<dbReference type="STRING" id="1255043.TVNIR_0950"/>
<evidence type="ECO:0000256" key="4">
    <source>
        <dbReference type="ARBA" id="ARBA00023014"/>
    </source>
</evidence>
<dbReference type="GO" id="GO:0046872">
    <property type="term" value="F:metal ion binding"/>
    <property type="evidence" value="ECO:0007669"/>
    <property type="project" value="UniProtKB-KW"/>
</dbReference>
<keyword evidence="7" id="KW-1185">Reference proteome</keyword>
<dbReference type="InterPro" id="IPR050572">
    <property type="entry name" value="Fe-S_Ferredoxin"/>
</dbReference>
<sequence length="398" mass="42299">MTDPLRQAQYTRLHPERTLWLNARECLALRFPHAGCNACADQCLLGALSLAADTWALADGCVGCGRCAARCPTDALTITGFDRDPATPRPGEPLYVDCTRVPAASTPERGLRVPCLGGLGTDALLQLVARSPAGVRLLDRGLCVGCPAGDDPCPPVTDALETANALLAEVSASPEPRIAVEARILQAAPRSPGPASDLHRSGVSRRGFWKALASEGVRVRYAGNEPIPPASIGNAPPPDGRARVTPRKRLALIARLRALDETRTRPLPAGLRPSLAIAGTCRDHSLCVRLCPTGALEIQESTSRKSVHFEPDRCIECAACTQACPEGAIAWQPTAHDFATGPRTLITHGTRTCSECGADFVQHGRDEDDGALPSCPTCRKSRQLMQSVFSDLFASRNG</sequence>
<evidence type="ECO:0000313" key="7">
    <source>
        <dbReference type="Proteomes" id="UP000010809"/>
    </source>
</evidence>
<proteinExistence type="predicted"/>